<dbReference type="Proteomes" id="UP000649617">
    <property type="component" value="Unassembled WGS sequence"/>
</dbReference>
<organism evidence="2 3">
    <name type="scientific">Symbiodinium pilosum</name>
    <name type="common">Dinoflagellate</name>
    <dbReference type="NCBI Taxonomy" id="2952"/>
    <lineage>
        <taxon>Eukaryota</taxon>
        <taxon>Sar</taxon>
        <taxon>Alveolata</taxon>
        <taxon>Dinophyceae</taxon>
        <taxon>Suessiales</taxon>
        <taxon>Symbiodiniaceae</taxon>
        <taxon>Symbiodinium</taxon>
    </lineage>
</organism>
<evidence type="ECO:0000313" key="2">
    <source>
        <dbReference type="EMBL" id="CAE7476274.1"/>
    </source>
</evidence>
<feature type="region of interest" description="Disordered" evidence="1">
    <location>
        <begin position="193"/>
        <end position="223"/>
    </location>
</feature>
<proteinExistence type="predicted"/>
<comment type="caution">
    <text evidence="2">The sequence shown here is derived from an EMBL/GenBank/DDBJ whole genome shotgun (WGS) entry which is preliminary data.</text>
</comment>
<feature type="region of interest" description="Disordered" evidence="1">
    <location>
        <begin position="1"/>
        <end position="109"/>
    </location>
</feature>
<sequence length="259" mass="28382">MHPCVHPGATSERPASQGSRALRTLPSRDAAPPSPPARESDPQIAVETETCDPNGERPDKADLALSSTSSLMLSKARRSSPKKMQGSIFFTGQLEASETEEDRLFGTTSREEELFQAAEAEAAALKASWERGRQHRDPPDMIERLGDLMALLGPRYRTLPREAVWEKAVAGSSTAMQRREKRLGRVDLRAAAAALGNRSRGQTKARPPSPERLQDYDPDGSARAAWLRARDREQEGKALVSRIKSVSTLPSMQLPSFGL</sequence>
<dbReference type="OrthoDB" id="434356at2759"/>
<accession>A0A812SEX7</accession>
<keyword evidence="3" id="KW-1185">Reference proteome</keyword>
<name>A0A812SEX7_SYMPI</name>
<dbReference type="AlphaFoldDB" id="A0A812SEX7"/>
<dbReference type="EMBL" id="CAJNIZ010024347">
    <property type="protein sequence ID" value="CAE7476274.1"/>
    <property type="molecule type" value="Genomic_DNA"/>
</dbReference>
<reference evidence="2" key="1">
    <citation type="submission" date="2021-02" db="EMBL/GenBank/DDBJ databases">
        <authorList>
            <person name="Dougan E. K."/>
            <person name="Rhodes N."/>
            <person name="Thang M."/>
            <person name="Chan C."/>
        </authorList>
    </citation>
    <scope>NUCLEOTIDE SEQUENCE</scope>
</reference>
<evidence type="ECO:0000256" key="1">
    <source>
        <dbReference type="SAM" id="MobiDB-lite"/>
    </source>
</evidence>
<evidence type="ECO:0000313" key="3">
    <source>
        <dbReference type="Proteomes" id="UP000649617"/>
    </source>
</evidence>
<gene>
    <name evidence="2" type="ORF">SPIL2461_LOCUS12115</name>
</gene>
<protein>
    <submittedName>
        <fullName evidence="2">Uncharacterized protein</fullName>
    </submittedName>
</protein>
<feature type="compositionally biased region" description="Low complexity" evidence="1">
    <location>
        <begin position="63"/>
        <end position="74"/>
    </location>
</feature>